<dbReference type="GO" id="GO:0006364">
    <property type="term" value="P:rRNA processing"/>
    <property type="evidence" value="ECO:0007669"/>
    <property type="project" value="UniProtKB-KW"/>
</dbReference>
<name>A0A8H8TZH3_9HELO</name>
<comment type="caution">
    <text evidence="4">The sequence shown here is derived from an EMBL/GenBank/DDBJ whole genome shotgun (WGS) entry which is preliminary data.</text>
</comment>
<keyword evidence="2" id="KW-0698">rRNA processing</keyword>
<dbReference type="InterPro" id="IPR019398">
    <property type="entry name" value="Pre-rRNA_process_TSR2"/>
</dbReference>
<dbReference type="RefSeq" id="XP_031003759.1">
    <property type="nucleotide sequence ID" value="XM_031151084.1"/>
</dbReference>
<accession>A0A8H8TZH3</accession>
<sequence length="207" mass="22902">MASATELPGPMEVSESSTSQGAPSPAKCQAQFELGTTLSLFLWPSLSLAVSNNWGGADSADKREWFAQTTIDVLNDEPDADTEWLETFLLNVMLDEFEVNVDDESAFEVAEQVLRIRKNCGRGAFGEVEALNGKWQAKGGQKMGDMFVKKERDEREDETSGSEDEDEEEEGGVDVEMEDAPQLVRAKEPDVPQVDEDGFTKVTKKKR</sequence>
<comment type="similarity">
    <text evidence="1">Belongs to the TSR2 family.</text>
</comment>
<keyword evidence="5" id="KW-1185">Reference proteome</keyword>
<dbReference type="OrthoDB" id="263560at2759"/>
<dbReference type="Proteomes" id="UP000431533">
    <property type="component" value="Unassembled WGS sequence"/>
</dbReference>
<evidence type="ECO:0000256" key="2">
    <source>
        <dbReference type="ARBA" id="ARBA00022552"/>
    </source>
</evidence>
<organism evidence="4 5">
    <name type="scientific">Lachnellula hyalina</name>
    <dbReference type="NCBI Taxonomy" id="1316788"/>
    <lineage>
        <taxon>Eukaryota</taxon>
        <taxon>Fungi</taxon>
        <taxon>Dikarya</taxon>
        <taxon>Ascomycota</taxon>
        <taxon>Pezizomycotina</taxon>
        <taxon>Leotiomycetes</taxon>
        <taxon>Helotiales</taxon>
        <taxon>Lachnaceae</taxon>
        <taxon>Lachnellula</taxon>
    </lineage>
</organism>
<feature type="region of interest" description="Disordered" evidence="3">
    <location>
        <begin position="142"/>
        <end position="207"/>
    </location>
</feature>
<dbReference type="AlphaFoldDB" id="A0A8H8TZH3"/>
<dbReference type="Pfam" id="PF10273">
    <property type="entry name" value="WGG"/>
    <property type="match status" value="1"/>
</dbReference>
<dbReference type="PANTHER" id="PTHR21250">
    <property type="entry name" value="PRE-RRNA-PROCESSING PROTEIN TSR2 HOMOLOG"/>
    <property type="match status" value="1"/>
</dbReference>
<proteinExistence type="inferred from homology"/>
<evidence type="ECO:0000256" key="3">
    <source>
        <dbReference type="SAM" id="MobiDB-lite"/>
    </source>
</evidence>
<protein>
    <submittedName>
        <fullName evidence="4">Pre-rRNA-processing protein</fullName>
    </submittedName>
</protein>
<evidence type="ECO:0000313" key="5">
    <source>
        <dbReference type="Proteomes" id="UP000431533"/>
    </source>
</evidence>
<evidence type="ECO:0000313" key="4">
    <source>
        <dbReference type="EMBL" id="TVY24971.1"/>
    </source>
</evidence>
<feature type="region of interest" description="Disordered" evidence="3">
    <location>
        <begin position="1"/>
        <end position="28"/>
    </location>
</feature>
<feature type="compositionally biased region" description="Acidic residues" evidence="3">
    <location>
        <begin position="154"/>
        <end position="179"/>
    </location>
</feature>
<gene>
    <name evidence="4" type="primary">TSR2</name>
    <name evidence="4" type="ORF">LHYA1_G006144</name>
</gene>
<dbReference type="GeneID" id="41986342"/>
<evidence type="ECO:0000256" key="1">
    <source>
        <dbReference type="ARBA" id="ARBA00006524"/>
    </source>
</evidence>
<dbReference type="EMBL" id="QGMH01000111">
    <property type="protein sequence ID" value="TVY24971.1"/>
    <property type="molecule type" value="Genomic_DNA"/>
</dbReference>
<reference evidence="4 5" key="1">
    <citation type="submission" date="2018-05" db="EMBL/GenBank/DDBJ databases">
        <title>Genome sequencing and assembly of the regulated plant pathogen Lachnellula willkommii and related sister species for the development of diagnostic species identification markers.</title>
        <authorList>
            <person name="Giroux E."/>
            <person name="Bilodeau G."/>
        </authorList>
    </citation>
    <scope>NUCLEOTIDE SEQUENCE [LARGE SCALE GENOMIC DNA]</scope>
    <source>
        <strain evidence="4 5">CBS 185.66</strain>
    </source>
</reference>